<dbReference type="Proteomes" id="UP000251075">
    <property type="component" value="Unassembled WGS sequence"/>
</dbReference>
<evidence type="ECO:0000256" key="2">
    <source>
        <dbReference type="SAM" id="MobiDB-lite"/>
    </source>
</evidence>
<evidence type="ECO:0000256" key="3">
    <source>
        <dbReference type="SAM" id="SignalP"/>
    </source>
</evidence>
<dbReference type="GO" id="GO:0017089">
    <property type="term" value="F:glycolipid transfer activity"/>
    <property type="evidence" value="ECO:0007669"/>
    <property type="project" value="TreeGrafter"/>
</dbReference>
<feature type="chain" id="PRO_5016800570" description="Organic solvent tolerance-like N-terminal domain-containing protein" evidence="3">
    <location>
        <begin position="28"/>
        <end position="335"/>
    </location>
</feature>
<dbReference type="EMBL" id="PGTO01000001">
    <property type="protein sequence ID" value="RAU23651.1"/>
    <property type="molecule type" value="Genomic_DNA"/>
</dbReference>
<organism evidence="5 6">
    <name type="scientific">Paramagnetospirillum kuznetsovii</name>
    <dbReference type="NCBI Taxonomy" id="2053833"/>
    <lineage>
        <taxon>Bacteria</taxon>
        <taxon>Pseudomonadati</taxon>
        <taxon>Pseudomonadota</taxon>
        <taxon>Alphaproteobacteria</taxon>
        <taxon>Rhodospirillales</taxon>
        <taxon>Magnetospirillaceae</taxon>
        <taxon>Paramagnetospirillum</taxon>
    </lineage>
</organism>
<accession>A0A364P2W5</accession>
<dbReference type="AlphaFoldDB" id="A0A364P2W5"/>
<feature type="domain" description="Organic solvent tolerance-like N-terminal" evidence="4">
    <location>
        <begin position="52"/>
        <end position="140"/>
    </location>
</feature>
<keyword evidence="6" id="KW-1185">Reference proteome</keyword>
<dbReference type="PANTHER" id="PTHR36504:SF1">
    <property type="entry name" value="LIPOPOLYSACCHARIDE EXPORT SYSTEM PROTEIN LPTA"/>
    <property type="match status" value="1"/>
</dbReference>
<reference evidence="5 6" key="1">
    <citation type="submission" date="2017-11" db="EMBL/GenBank/DDBJ databases">
        <title>Draft genome sequence of magnetotactic bacterium Magnetospirillum kuznetsovii LBB-42.</title>
        <authorList>
            <person name="Grouzdev D.S."/>
            <person name="Rysina M.S."/>
            <person name="Baslerov R.V."/>
            <person name="Koziaeva V."/>
        </authorList>
    </citation>
    <scope>NUCLEOTIDE SEQUENCE [LARGE SCALE GENOMIC DNA]</scope>
    <source>
        <strain evidence="5 6">LBB-42</strain>
    </source>
</reference>
<evidence type="ECO:0000313" key="6">
    <source>
        <dbReference type="Proteomes" id="UP000251075"/>
    </source>
</evidence>
<keyword evidence="1 3" id="KW-0732">Signal</keyword>
<dbReference type="GO" id="GO:0009279">
    <property type="term" value="C:cell outer membrane"/>
    <property type="evidence" value="ECO:0007669"/>
    <property type="project" value="TreeGrafter"/>
</dbReference>
<feature type="compositionally biased region" description="Basic and acidic residues" evidence="2">
    <location>
        <begin position="304"/>
        <end position="318"/>
    </location>
</feature>
<sequence length="335" mass="35297">MKPTALLLSVQISLGLASMGLTTGALAQGFEMSKSGDQQIQVYSDNGIEWHSEELRVVARGNAHAIRGDMTIDADVLTAHYRKGAKGDEIWRLDADGNVVIRSPNDTATGHKAIYDLDKAVFVLKGSPAKLVTPTDSFQATDSLEYWELKRMAVLRGDAVATQDTKTLKGDVLTAHFKDKDPNAGAKGKPGAKPAAPQSKPMDGKPGAKSDSGGGLELQRSDAYGHVQIITPTEVVTGERGDYNAETGIATVSGSVKISREGGNQLEGGWAHVNLNTGVSKLFPGTPGGADTGKRVQGVFIPQKKGDKGDAADTEPKGRASFSGSVPGFKREGER</sequence>
<comment type="caution">
    <text evidence="5">The sequence shown here is derived from an EMBL/GenBank/DDBJ whole genome shotgun (WGS) entry which is preliminary data.</text>
</comment>
<dbReference type="GO" id="GO:0015920">
    <property type="term" value="P:lipopolysaccharide transport"/>
    <property type="evidence" value="ECO:0007669"/>
    <property type="project" value="TreeGrafter"/>
</dbReference>
<dbReference type="Gene3D" id="2.60.450.10">
    <property type="entry name" value="Lipopolysaccharide (LPS) transport protein A like domain"/>
    <property type="match status" value="2"/>
</dbReference>
<proteinExistence type="predicted"/>
<dbReference type="GO" id="GO:0030288">
    <property type="term" value="C:outer membrane-bounded periplasmic space"/>
    <property type="evidence" value="ECO:0007669"/>
    <property type="project" value="TreeGrafter"/>
</dbReference>
<feature type="compositionally biased region" description="Low complexity" evidence="2">
    <location>
        <begin position="184"/>
        <end position="197"/>
    </location>
</feature>
<name>A0A364P2W5_9PROT</name>
<feature type="region of interest" description="Disordered" evidence="2">
    <location>
        <begin position="173"/>
        <end position="218"/>
    </location>
</feature>
<dbReference type="PANTHER" id="PTHR36504">
    <property type="entry name" value="LIPOPOLYSACCHARIDE EXPORT SYSTEM PROTEIN LPTA"/>
    <property type="match status" value="1"/>
</dbReference>
<gene>
    <name evidence="5" type="ORF">CU669_00660</name>
</gene>
<feature type="signal peptide" evidence="3">
    <location>
        <begin position="1"/>
        <end position="27"/>
    </location>
</feature>
<feature type="region of interest" description="Disordered" evidence="2">
    <location>
        <begin position="285"/>
        <end position="335"/>
    </location>
</feature>
<feature type="domain" description="Organic solvent tolerance-like N-terminal" evidence="4">
    <location>
        <begin position="142"/>
        <end position="277"/>
    </location>
</feature>
<dbReference type="InterPro" id="IPR005653">
    <property type="entry name" value="OstA-like_N"/>
</dbReference>
<protein>
    <recommendedName>
        <fullName evidence="4">Organic solvent tolerance-like N-terminal domain-containing protein</fullName>
    </recommendedName>
</protein>
<evidence type="ECO:0000256" key="1">
    <source>
        <dbReference type="ARBA" id="ARBA00022729"/>
    </source>
</evidence>
<dbReference type="RefSeq" id="WP_112141881.1">
    <property type="nucleotide sequence ID" value="NZ_PGTO01000001.1"/>
</dbReference>
<dbReference type="Pfam" id="PF03968">
    <property type="entry name" value="LptD_N"/>
    <property type="match status" value="2"/>
</dbReference>
<evidence type="ECO:0000313" key="5">
    <source>
        <dbReference type="EMBL" id="RAU23651.1"/>
    </source>
</evidence>
<dbReference type="OrthoDB" id="8450043at2"/>
<evidence type="ECO:0000259" key="4">
    <source>
        <dbReference type="Pfam" id="PF03968"/>
    </source>
</evidence>
<dbReference type="InterPro" id="IPR052037">
    <property type="entry name" value="LPS_export_LptA"/>
</dbReference>